<dbReference type="GeneID" id="108046894"/>
<dbReference type="OrthoDB" id="7867943at2759"/>
<dbReference type="RefSeq" id="XP_016982338.1">
    <property type="nucleotide sequence ID" value="XM_017126849.1"/>
</dbReference>
<reference evidence="1" key="3">
    <citation type="submission" date="2025-05" db="UniProtKB">
        <authorList>
            <consortium name="EnsemblMetazoa"/>
        </authorList>
    </citation>
    <scope>IDENTIFICATION</scope>
</reference>
<reference evidence="3" key="2">
    <citation type="submission" date="2025-04" db="UniProtKB">
        <authorList>
            <consortium name="RefSeq"/>
        </authorList>
    </citation>
    <scope>IDENTIFICATION</scope>
</reference>
<evidence type="ECO:0000313" key="1">
    <source>
        <dbReference type="EnsemblMetazoa" id="XP_016982338.1"/>
    </source>
</evidence>
<dbReference type="EnsemblMetazoa" id="XM_017126849.2">
    <property type="protein sequence ID" value="XP_016982338.1"/>
    <property type="gene ID" value="LOC108046894"/>
</dbReference>
<proteinExistence type="predicted"/>
<dbReference type="AlphaFoldDB" id="A0A6P4F4Q0"/>
<gene>
    <name evidence="3" type="primary">LOC108046894</name>
    <name evidence="1" type="synonym">108046894</name>
</gene>
<organism evidence="3">
    <name type="scientific">Drosophila rhopaloa</name>
    <name type="common">Fruit fly</name>
    <dbReference type="NCBI Taxonomy" id="1041015"/>
    <lineage>
        <taxon>Eukaryota</taxon>
        <taxon>Metazoa</taxon>
        <taxon>Ecdysozoa</taxon>
        <taxon>Arthropoda</taxon>
        <taxon>Hexapoda</taxon>
        <taxon>Insecta</taxon>
        <taxon>Pterygota</taxon>
        <taxon>Neoptera</taxon>
        <taxon>Endopterygota</taxon>
        <taxon>Diptera</taxon>
        <taxon>Brachycera</taxon>
        <taxon>Muscomorpha</taxon>
        <taxon>Ephydroidea</taxon>
        <taxon>Drosophilidae</taxon>
        <taxon>Drosophila</taxon>
        <taxon>Sophophora</taxon>
    </lineage>
</organism>
<evidence type="ECO:0000313" key="2">
    <source>
        <dbReference type="Proteomes" id="UP001652680"/>
    </source>
</evidence>
<sequence length="274" mass="30215">MELSQLDEQYNWRRSVLGMREETFGKPWNYNFRVPSNPAQLFKWLLSLDLPMLEDETPPWSFYFDLLEAKDIELERCVHSGKLLVSLAIQTMDGDEPRLEVPLAAESLEPGSRESGDDVPPSINIVAVPPHLASPCPSDDEKPSQSNDLVTLPRLVEIGTGPDEPPIVATFEERGTATDPVGVPEVIAPPPEEPPPPSHRSFCGLMKRAVLALSLVHSLYALSQIALGPSVAGGWESFAGVPTPPQMEETSWSLTACIWQHMASKLEGLRSRFP</sequence>
<evidence type="ECO:0000313" key="3">
    <source>
        <dbReference type="RefSeq" id="XP_016982338.1"/>
    </source>
</evidence>
<keyword evidence="2" id="KW-1185">Reference proteome</keyword>
<name>A0A6P4F4Q0_DRORH</name>
<reference evidence="2" key="1">
    <citation type="journal article" date="2021" name="Elife">
        <title>Highly contiguous assemblies of 101 drosophilid genomes.</title>
        <authorList>
            <person name="Kim B.Y."/>
            <person name="Wang J.R."/>
            <person name="Miller D.E."/>
            <person name="Barmina O."/>
            <person name="Delaney E."/>
            <person name="Thompson A."/>
            <person name="Comeault A.A."/>
            <person name="Peede D."/>
            <person name="D'Agostino E.R."/>
            <person name="Pelaez J."/>
            <person name="Aguilar J.M."/>
            <person name="Haji D."/>
            <person name="Matsunaga T."/>
            <person name="Armstrong E.E."/>
            <person name="Zych M."/>
            <person name="Ogawa Y."/>
            <person name="Stamenkovic-Radak M."/>
            <person name="Jelic M."/>
            <person name="Veselinovic M.S."/>
            <person name="Tanaskovic M."/>
            <person name="Eric P."/>
            <person name="Gao J.J."/>
            <person name="Katoh T.K."/>
            <person name="Toda M.J."/>
            <person name="Watabe H."/>
            <person name="Watada M."/>
            <person name="Davis J.S."/>
            <person name="Moyle L.C."/>
            <person name="Manoli G."/>
            <person name="Bertolini E."/>
            <person name="Kostal V."/>
            <person name="Hawley R.S."/>
            <person name="Takahashi A."/>
            <person name="Jones C.D."/>
            <person name="Price D.K."/>
            <person name="Whiteman N."/>
            <person name="Kopp A."/>
            <person name="Matute D.R."/>
            <person name="Petrov D.A."/>
        </authorList>
    </citation>
    <scope>NUCLEOTIDE SEQUENCE [LARGE SCALE GENOMIC DNA]</scope>
</reference>
<accession>A0A6P4F4Q0</accession>
<dbReference type="Proteomes" id="UP001652680">
    <property type="component" value="Unassembled WGS sequence"/>
</dbReference>
<dbReference type="OMA" id="PHENSER"/>
<protein>
    <submittedName>
        <fullName evidence="3">Uncharacterized protein LOC108046894</fullName>
    </submittedName>
</protein>